<evidence type="ECO:0000256" key="1">
    <source>
        <dbReference type="SAM" id="MobiDB-lite"/>
    </source>
</evidence>
<feature type="region of interest" description="Disordered" evidence="1">
    <location>
        <begin position="41"/>
        <end position="70"/>
    </location>
</feature>
<accession>A0A9D5D5R9</accession>
<feature type="region of interest" description="Disordered" evidence="1">
    <location>
        <begin position="1"/>
        <end position="26"/>
    </location>
</feature>
<dbReference type="AlphaFoldDB" id="A0A9D5D5R9"/>
<proteinExistence type="predicted"/>
<dbReference type="PANTHER" id="PTHR34395">
    <property type="entry name" value="OS11G0427500 PROTEIN"/>
    <property type="match status" value="1"/>
</dbReference>
<comment type="caution">
    <text evidence="2">The sequence shown here is derived from an EMBL/GenBank/DDBJ whole genome shotgun (WGS) entry which is preliminary data.</text>
</comment>
<evidence type="ECO:0000313" key="2">
    <source>
        <dbReference type="EMBL" id="KAJ0984852.1"/>
    </source>
</evidence>
<evidence type="ECO:0000313" key="3">
    <source>
        <dbReference type="Proteomes" id="UP001085076"/>
    </source>
</evidence>
<feature type="compositionally biased region" description="Basic and acidic residues" evidence="1">
    <location>
        <begin position="50"/>
        <end position="62"/>
    </location>
</feature>
<organism evidence="2 3">
    <name type="scientific">Dioscorea zingiberensis</name>
    <dbReference type="NCBI Taxonomy" id="325984"/>
    <lineage>
        <taxon>Eukaryota</taxon>
        <taxon>Viridiplantae</taxon>
        <taxon>Streptophyta</taxon>
        <taxon>Embryophyta</taxon>
        <taxon>Tracheophyta</taxon>
        <taxon>Spermatophyta</taxon>
        <taxon>Magnoliopsida</taxon>
        <taxon>Liliopsida</taxon>
        <taxon>Dioscoreales</taxon>
        <taxon>Dioscoreaceae</taxon>
        <taxon>Dioscorea</taxon>
    </lineage>
</organism>
<dbReference type="OrthoDB" id="683390at2759"/>
<reference evidence="2" key="1">
    <citation type="submission" date="2021-03" db="EMBL/GenBank/DDBJ databases">
        <authorList>
            <person name="Li Z."/>
            <person name="Yang C."/>
        </authorList>
    </citation>
    <scope>NUCLEOTIDE SEQUENCE</scope>
    <source>
        <strain evidence="2">Dzin_1.0</strain>
        <tissue evidence="2">Leaf</tissue>
    </source>
</reference>
<gene>
    <name evidence="2" type="ORF">J5N97_003208</name>
</gene>
<reference evidence="2" key="2">
    <citation type="journal article" date="2022" name="Hortic Res">
        <title>The genome of Dioscorea zingiberensis sheds light on the biosynthesis, origin and evolution of the medicinally important diosgenin saponins.</title>
        <authorList>
            <person name="Li Y."/>
            <person name="Tan C."/>
            <person name="Li Z."/>
            <person name="Guo J."/>
            <person name="Li S."/>
            <person name="Chen X."/>
            <person name="Wang C."/>
            <person name="Dai X."/>
            <person name="Yang H."/>
            <person name="Song W."/>
            <person name="Hou L."/>
            <person name="Xu J."/>
            <person name="Tong Z."/>
            <person name="Xu A."/>
            <person name="Yuan X."/>
            <person name="Wang W."/>
            <person name="Yang Q."/>
            <person name="Chen L."/>
            <person name="Sun Z."/>
            <person name="Wang K."/>
            <person name="Pan B."/>
            <person name="Chen J."/>
            <person name="Bao Y."/>
            <person name="Liu F."/>
            <person name="Qi X."/>
            <person name="Gang D.R."/>
            <person name="Wen J."/>
            <person name="Li J."/>
        </authorList>
    </citation>
    <scope>NUCLEOTIDE SEQUENCE</scope>
    <source>
        <strain evidence="2">Dzin_1.0</strain>
    </source>
</reference>
<name>A0A9D5D5R9_9LILI</name>
<sequence>MDTSSPSISSPNDLIQSLSTPETKVEDGEFMQVEPLCIQPFISQPQSSGNERRQGLGDDDRQRRKRNRKRKNIQETLIEKYIDMRRDETDRYINAIKMNQVVEKKYTIGECVTVFNVVCDLFSSEDIVKATTLFKDKDNREFFLCLKEDRRVAWLRLMFSNMD</sequence>
<keyword evidence="3" id="KW-1185">Reference proteome</keyword>
<feature type="compositionally biased region" description="Polar residues" evidence="1">
    <location>
        <begin position="1"/>
        <end position="22"/>
    </location>
</feature>
<dbReference type="PANTHER" id="PTHR34395:SF15">
    <property type="entry name" value="OS09G0292400 PROTEIN"/>
    <property type="match status" value="1"/>
</dbReference>
<dbReference type="Proteomes" id="UP001085076">
    <property type="component" value="Miscellaneous, Linkage group lg01"/>
</dbReference>
<dbReference type="EMBL" id="JAGGNH010000001">
    <property type="protein sequence ID" value="KAJ0984852.1"/>
    <property type="molecule type" value="Genomic_DNA"/>
</dbReference>
<protein>
    <submittedName>
        <fullName evidence="2">Uncharacterized protein</fullName>
    </submittedName>
</protein>